<gene>
    <name evidence="2" type="ORF">AWW68_08935</name>
</gene>
<comment type="caution">
    <text evidence="2">The sequence shown here is derived from an EMBL/GenBank/DDBJ whole genome shotgun (WGS) entry which is preliminary data.</text>
</comment>
<organism evidence="2 3">
    <name type="scientific">Roseivirga spongicola</name>
    <dbReference type="NCBI Taxonomy" id="333140"/>
    <lineage>
        <taxon>Bacteria</taxon>
        <taxon>Pseudomonadati</taxon>
        <taxon>Bacteroidota</taxon>
        <taxon>Cytophagia</taxon>
        <taxon>Cytophagales</taxon>
        <taxon>Roseivirgaceae</taxon>
        <taxon>Roseivirga</taxon>
    </lineage>
</organism>
<reference evidence="2 3" key="1">
    <citation type="submission" date="2016-01" db="EMBL/GenBank/DDBJ databases">
        <title>Genome sequencing of Roseivirga spongicola UST030701-084.</title>
        <authorList>
            <person name="Selvaratnam C."/>
            <person name="Thevarajoo S."/>
            <person name="Goh K.M."/>
            <person name="Ee R."/>
            <person name="Chan K.-G."/>
            <person name="Chong C.S."/>
        </authorList>
    </citation>
    <scope>NUCLEOTIDE SEQUENCE [LARGE SCALE GENOMIC DNA]</scope>
    <source>
        <strain evidence="2 3">UST030701-084</strain>
    </source>
</reference>
<proteinExistence type="predicted"/>
<sequence length="181" mass="21675">MKINRTFNTFSKTEYLEIVPEHKKYTDFNTLGLYRSILENENLNLDEKFEVFELANKHFQKTFDFLVLKDPSTWFQLSHLGKELSRGQEWDLWNEVEQRQEQILKDKRFDHRSFGTYSKHNCGVPHCPYDGLMVHPKSPLAESHIHFDSDKNPYSGKQKALKRKADRKKRKQIIDRDEELD</sequence>
<protein>
    <submittedName>
        <fullName evidence="2">Uncharacterized protein</fullName>
    </submittedName>
</protein>
<accession>A0A150XB99</accession>
<feature type="compositionally biased region" description="Basic residues" evidence="1">
    <location>
        <begin position="159"/>
        <end position="171"/>
    </location>
</feature>
<evidence type="ECO:0000313" key="2">
    <source>
        <dbReference type="EMBL" id="KYG75944.1"/>
    </source>
</evidence>
<name>A0A150XB99_9BACT</name>
<dbReference type="OrthoDB" id="8606671at2"/>
<dbReference type="AlphaFoldDB" id="A0A150XB99"/>
<dbReference type="EMBL" id="LRPC01000012">
    <property type="protein sequence ID" value="KYG75944.1"/>
    <property type="molecule type" value="Genomic_DNA"/>
</dbReference>
<feature type="region of interest" description="Disordered" evidence="1">
    <location>
        <begin position="146"/>
        <end position="181"/>
    </location>
</feature>
<dbReference type="RefSeq" id="WP_068220134.1">
    <property type="nucleotide sequence ID" value="NZ_LRPC01000012.1"/>
</dbReference>
<keyword evidence="3" id="KW-1185">Reference proteome</keyword>
<evidence type="ECO:0000256" key="1">
    <source>
        <dbReference type="SAM" id="MobiDB-lite"/>
    </source>
</evidence>
<evidence type="ECO:0000313" key="3">
    <source>
        <dbReference type="Proteomes" id="UP000075606"/>
    </source>
</evidence>
<dbReference type="Proteomes" id="UP000075606">
    <property type="component" value="Unassembled WGS sequence"/>
</dbReference>